<gene>
    <name evidence="1" type="ORF">PEVE_00009288</name>
</gene>
<sequence>ETKKHVLFNATQQGLRTLKVSSEERRKLGDKANTDVIDAILEAIEGNKAEDLRWHKSCYAKYTDKIDTAKDDSGAVLLWLVDELKTSAEQGHILELKEVWLRYCSLASENNIDIPPSFRSRMTTFKEHIAPHVADFYDFVLLRNQAIAERQTVLVPIKFSHIPVSQVLNQQTQSESRIPVFQPDERDDFLSLVHVALKIRSDILSQPSHQGLNVSREDALACVPESLYMFIRLMLGGQYLLEN</sequence>
<keyword evidence="2" id="KW-1185">Reference proteome</keyword>
<name>A0ABN8LZ92_9CNID</name>
<feature type="non-terminal residue" evidence="1">
    <location>
        <position position="1"/>
    </location>
</feature>
<reference evidence="1 2" key="1">
    <citation type="submission" date="2022-05" db="EMBL/GenBank/DDBJ databases">
        <authorList>
            <consortium name="Genoscope - CEA"/>
            <person name="William W."/>
        </authorList>
    </citation>
    <scope>NUCLEOTIDE SEQUENCE [LARGE SCALE GENOMIC DNA]</scope>
</reference>
<organism evidence="1 2">
    <name type="scientific">Porites evermanni</name>
    <dbReference type="NCBI Taxonomy" id="104178"/>
    <lineage>
        <taxon>Eukaryota</taxon>
        <taxon>Metazoa</taxon>
        <taxon>Cnidaria</taxon>
        <taxon>Anthozoa</taxon>
        <taxon>Hexacorallia</taxon>
        <taxon>Scleractinia</taxon>
        <taxon>Fungiina</taxon>
        <taxon>Poritidae</taxon>
        <taxon>Porites</taxon>
    </lineage>
</organism>
<feature type="non-terminal residue" evidence="1">
    <location>
        <position position="243"/>
    </location>
</feature>
<evidence type="ECO:0000313" key="2">
    <source>
        <dbReference type="Proteomes" id="UP001159427"/>
    </source>
</evidence>
<evidence type="ECO:0000313" key="1">
    <source>
        <dbReference type="EMBL" id="CAH3020942.1"/>
    </source>
</evidence>
<comment type="caution">
    <text evidence="1">The sequence shown here is derived from an EMBL/GenBank/DDBJ whole genome shotgun (WGS) entry which is preliminary data.</text>
</comment>
<accession>A0ABN8LZ92</accession>
<proteinExistence type="predicted"/>
<protein>
    <submittedName>
        <fullName evidence="1">Uncharacterized protein</fullName>
    </submittedName>
</protein>
<dbReference type="EMBL" id="CALNXI010000164">
    <property type="protein sequence ID" value="CAH3020942.1"/>
    <property type="molecule type" value="Genomic_DNA"/>
</dbReference>
<dbReference type="Proteomes" id="UP001159427">
    <property type="component" value="Unassembled WGS sequence"/>
</dbReference>